<dbReference type="GO" id="GO:0032259">
    <property type="term" value="P:methylation"/>
    <property type="evidence" value="ECO:0007669"/>
    <property type="project" value="UniProtKB-KW"/>
</dbReference>
<evidence type="ECO:0000256" key="3">
    <source>
        <dbReference type="ARBA" id="ARBA00022603"/>
    </source>
</evidence>
<dbReference type="RefSeq" id="WP_036273820.1">
    <property type="nucleotide sequence ID" value="NZ_CP014476.1"/>
</dbReference>
<feature type="binding site" evidence="6">
    <location>
        <position position="188"/>
    </location>
    <ligand>
        <name>S-adenosyl-L-methionine</name>
        <dbReference type="ChEBI" id="CHEBI:59789"/>
    </ligand>
</feature>
<keyword evidence="7" id="KW-0689">Ribosomal protein</keyword>
<dbReference type="AlphaFoldDB" id="A0A126T1V5"/>
<sequence>MAWHQLSVITDETTAPDVSEFFSELGAVSVTYSDAEDEPVYEPAIDQTKVWSRTRVTALFELDTDPDIVHNLLFNQFIGQPLQEWVAEVLQDQAWERAWMEHFQAMKFANRLWICPSGQEQHEPGTVCMTLDPGLAFGTGTHPTTALCLEWLAGNDIKDKVLIDYGCGSGILAVAALLLGAKQAHAVDIDPQALTASQYNAEKNQVQQRINYYLPEHFSAFAVDLVLANILAKPLIELASTIGALVGPGGQLVLSGILNEQAESVAAAYREQGFIVASPVSQEDWCRLDAYKPD</sequence>
<proteinExistence type="inferred from homology"/>
<evidence type="ECO:0000256" key="5">
    <source>
        <dbReference type="ARBA" id="ARBA00022691"/>
    </source>
</evidence>
<dbReference type="GO" id="GO:0005840">
    <property type="term" value="C:ribosome"/>
    <property type="evidence" value="ECO:0007669"/>
    <property type="project" value="UniProtKB-KW"/>
</dbReference>
<evidence type="ECO:0000256" key="4">
    <source>
        <dbReference type="ARBA" id="ARBA00022679"/>
    </source>
</evidence>
<feature type="binding site" evidence="6">
    <location>
        <position position="166"/>
    </location>
    <ligand>
        <name>S-adenosyl-L-methionine</name>
        <dbReference type="ChEBI" id="CHEBI:59789"/>
    </ligand>
</feature>
<protein>
    <recommendedName>
        <fullName evidence="6">Ribosomal protein L11 methyltransferase</fullName>
        <shortName evidence="6">L11 Mtase</shortName>
        <ecNumber evidence="6">2.1.1.-</ecNumber>
    </recommendedName>
</protein>
<comment type="subcellular location">
    <subcellularLocation>
        <location evidence="6">Cytoplasm</location>
    </subcellularLocation>
</comment>
<dbReference type="SUPFAM" id="SSF53335">
    <property type="entry name" value="S-adenosyl-L-methionine-dependent methyltransferases"/>
    <property type="match status" value="1"/>
</dbReference>
<comment type="function">
    <text evidence="6">Methylates ribosomal protein L11.</text>
</comment>
<keyword evidence="3 6" id="KW-0489">Methyltransferase</keyword>
<evidence type="ECO:0000256" key="1">
    <source>
        <dbReference type="ARBA" id="ARBA00009741"/>
    </source>
</evidence>
<dbReference type="GO" id="GO:0005829">
    <property type="term" value="C:cytosol"/>
    <property type="evidence" value="ECO:0007669"/>
    <property type="project" value="TreeGrafter"/>
</dbReference>
<evidence type="ECO:0000313" key="8">
    <source>
        <dbReference type="Proteomes" id="UP000030512"/>
    </source>
</evidence>
<dbReference type="NCBIfam" id="TIGR00406">
    <property type="entry name" value="prmA"/>
    <property type="match status" value="1"/>
</dbReference>
<keyword evidence="2 6" id="KW-0963">Cytoplasm</keyword>
<keyword evidence="8" id="KW-1185">Reference proteome</keyword>
<keyword evidence="5 6" id="KW-0949">S-adenosyl-L-methionine</keyword>
<gene>
    <name evidence="6 7" type="primary">prmA</name>
    <name evidence="7" type="ORF">JT25_004115</name>
</gene>
<dbReference type="PIRSF" id="PIRSF000401">
    <property type="entry name" value="RPL11_MTase"/>
    <property type="match status" value="1"/>
</dbReference>
<dbReference type="Proteomes" id="UP000030512">
    <property type="component" value="Chromosome"/>
</dbReference>
<comment type="similarity">
    <text evidence="1 6">Belongs to the methyltransferase superfamily. PrmA family.</text>
</comment>
<evidence type="ECO:0000313" key="7">
    <source>
        <dbReference type="EMBL" id="AMK75674.1"/>
    </source>
</evidence>
<evidence type="ECO:0000256" key="6">
    <source>
        <dbReference type="HAMAP-Rule" id="MF_00735"/>
    </source>
</evidence>
<organism evidence="7 8">
    <name type="scientific">Methylomonas denitrificans</name>
    <dbReference type="NCBI Taxonomy" id="1538553"/>
    <lineage>
        <taxon>Bacteria</taxon>
        <taxon>Pseudomonadati</taxon>
        <taxon>Pseudomonadota</taxon>
        <taxon>Gammaproteobacteria</taxon>
        <taxon>Methylococcales</taxon>
        <taxon>Methylococcaceae</taxon>
        <taxon>Methylomonas</taxon>
    </lineage>
</organism>
<dbReference type="InterPro" id="IPR004498">
    <property type="entry name" value="Ribosomal_PrmA_MeTrfase"/>
</dbReference>
<keyword evidence="7" id="KW-0687">Ribonucleoprotein</keyword>
<dbReference type="KEGG" id="mdn:JT25_004115"/>
<accession>A0A126T1V5</accession>
<dbReference type="STRING" id="1538553.JT25_004115"/>
<dbReference type="Pfam" id="PF06325">
    <property type="entry name" value="PrmA"/>
    <property type="match status" value="1"/>
</dbReference>
<dbReference type="PANTHER" id="PTHR43648">
    <property type="entry name" value="ELECTRON TRANSFER FLAVOPROTEIN BETA SUBUNIT LYSINE METHYLTRANSFERASE"/>
    <property type="match status" value="1"/>
</dbReference>
<dbReference type="EMBL" id="CP014476">
    <property type="protein sequence ID" value="AMK75674.1"/>
    <property type="molecule type" value="Genomic_DNA"/>
</dbReference>
<dbReference type="Gene3D" id="3.40.50.150">
    <property type="entry name" value="Vaccinia Virus protein VP39"/>
    <property type="match status" value="1"/>
</dbReference>
<dbReference type="EC" id="2.1.1.-" evidence="6"/>
<reference evidence="7 8" key="1">
    <citation type="journal article" date="2015" name="Environ. Microbiol.">
        <title>Methane oxidation coupled to nitrate reduction under hypoxia by the Gammaproteobacterium Methylomonas denitrificans, sp. nov. type strain FJG1.</title>
        <authorList>
            <person name="Kits K.D."/>
            <person name="Klotz M.G."/>
            <person name="Stein L.Y."/>
        </authorList>
    </citation>
    <scope>NUCLEOTIDE SEQUENCE [LARGE SCALE GENOMIC DNA]</scope>
    <source>
        <strain evidence="7 8">FJG1</strain>
    </source>
</reference>
<dbReference type="CDD" id="cd02440">
    <property type="entry name" value="AdoMet_MTases"/>
    <property type="match status" value="1"/>
</dbReference>
<evidence type="ECO:0000256" key="2">
    <source>
        <dbReference type="ARBA" id="ARBA00022490"/>
    </source>
</evidence>
<keyword evidence="4 6" id="KW-0808">Transferase</keyword>
<dbReference type="InterPro" id="IPR029063">
    <property type="entry name" value="SAM-dependent_MTases_sf"/>
</dbReference>
<comment type="catalytic activity">
    <reaction evidence="6">
        <text>L-lysyl-[protein] + 3 S-adenosyl-L-methionine = N(6),N(6),N(6)-trimethyl-L-lysyl-[protein] + 3 S-adenosyl-L-homocysteine + 3 H(+)</text>
        <dbReference type="Rhea" id="RHEA:54192"/>
        <dbReference type="Rhea" id="RHEA-COMP:9752"/>
        <dbReference type="Rhea" id="RHEA-COMP:13826"/>
        <dbReference type="ChEBI" id="CHEBI:15378"/>
        <dbReference type="ChEBI" id="CHEBI:29969"/>
        <dbReference type="ChEBI" id="CHEBI:57856"/>
        <dbReference type="ChEBI" id="CHEBI:59789"/>
        <dbReference type="ChEBI" id="CHEBI:61961"/>
    </reaction>
</comment>
<name>A0A126T1V5_9GAMM</name>
<feature type="binding site" evidence="6">
    <location>
        <position position="229"/>
    </location>
    <ligand>
        <name>S-adenosyl-L-methionine</name>
        <dbReference type="ChEBI" id="CHEBI:59789"/>
    </ligand>
</feature>
<dbReference type="HAMAP" id="MF_00735">
    <property type="entry name" value="Methyltr_PrmA"/>
    <property type="match status" value="1"/>
</dbReference>
<dbReference type="GO" id="GO:0016279">
    <property type="term" value="F:protein-lysine N-methyltransferase activity"/>
    <property type="evidence" value="ECO:0007669"/>
    <property type="project" value="TreeGrafter"/>
</dbReference>
<feature type="binding site" evidence="6">
    <location>
        <position position="145"/>
    </location>
    <ligand>
        <name>S-adenosyl-L-methionine</name>
        <dbReference type="ChEBI" id="CHEBI:59789"/>
    </ligand>
</feature>
<dbReference type="PANTHER" id="PTHR43648:SF1">
    <property type="entry name" value="ELECTRON TRANSFER FLAVOPROTEIN BETA SUBUNIT LYSINE METHYLTRANSFERASE"/>
    <property type="match status" value="1"/>
</dbReference>
<dbReference type="InterPro" id="IPR050078">
    <property type="entry name" value="Ribosomal_L11_MeTrfase_PrmA"/>
</dbReference>
<dbReference type="OrthoDB" id="9785995at2"/>